<dbReference type="EC" id="3.6.4.13" evidence="3"/>
<dbReference type="AlphaFoldDB" id="A0A5Q2UV14"/>
<keyword evidence="16" id="KW-0391">Immunity</keyword>
<name>A0A5Q2UV14_ANGJA</name>
<feature type="domain" description="Helicase ATP-binding" evidence="20">
    <location>
        <begin position="264"/>
        <end position="444"/>
    </location>
</feature>
<dbReference type="Gene3D" id="2.170.150.30">
    <property type="entry name" value="RIG-I-like receptor, C-terminal regulatory domain"/>
    <property type="match status" value="1"/>
</dbReference>
<evidence type="ECO:0000256" key="2">
    <source>
        <dbReference type="ARBA" id="ARBA00006866"/>
    </source>
</evidence>
<evidence type="ECO:0000256" key="12">
    <source>
        <dbReference type="ARBA" id="ARBA00022806"/>
    </source>
</evidence>
<comment type="subcellular location">
    <subcellularLocation>
        <location evidence="1">Cytoplasm</location>
    </subcellularLocation>
</comment>
<dbReference type="Pfam" id="PF16739">
    <property type="entry name" value="CARD_2"/>
    <property type="match status" value="2"/>
</dbReference>
<dbReference type="GO" id="GO:0005737">
    <property type="term" value="C:cytoplasm"/>
    <property type="evidence" value="ECO:0007669"/>
    <property type="project" value="UniProtKB-SubCell"/>
</dbReference>
<comment type="catalytic activity">
    <reaction evidence="19">
        <text>ATP + H2O = ADP + phosphate + H(+)</text>
        <dbReference type="Rhea" id="RHEA:13065"/>
        <dbReference type="ChEBI" id="CHEBI:15377"/>
        <dbReference type="ChEBI" id="CHEBI:15378"/>
        <dbReference type="ChEBI" id="CHEBI:30616"/>
        <dbReference type="ChEBI" id="CHEBI:43474"/>
        <dbReference type="ChEBI" id="CHEBI:456216"/>
        <dbReference type="EC" id="3.6.4.13"/>
    </reaction>
    <physiologicalReaction direction="left-to-right" evidence="19">
        <dbReference type="Rhea" id="RHEA:13066"/>
    </physiologicalReaction>
</comment>
<protein>
    <recommendedName>
        <fullName evidence="3">RNA helicase</fullName>
        <ecNumber evidence="3">3.6.4.13</ecNumber>
    </recommendedName>
</protein>
<evidence type="ECO:0000256" key="15">
    <source>
        <dbReference type="ARBA" id="ARBA00022843"/>
    </source>
</evidence>
<dbReference type="Pfam" id="PF00271">
    <property type="entry name" value="Helicase_C"/>
    <property type="match status" value="1"/>
</dbReference>
<evidence type="ECO:0000256" key="7">
    <source>
        <dbReference type="ARBA" id="ARBA00022588"/>
    </source>
</evidence>
<dbReference type="SMART" id="SM00490">
    <property type="entry name" value="HELICc"/>
    <property type="match status" value="1"/>
</dbReference>
<feature type="domain" description="RLR CTR" evidence="22">
    <location>
        <begin position="810"/>
        <end position="939"/>
    </location>
</feature>
<keyword evidence="10" id="KW-0547">Nucleotide-binding</keyword>
<proteinExistence type="evidence at transcript level"/>
<keyword evidence="15" id="KW-0832">Ubl conjugation</keyword>
<comment type="similarity">
    <text evidence="2">Belongs to the helicase family. RLR subfamily.</text>
</comment>
<dbReference type="Pfam" id="PF18119">
    <property type="entry name" value="RIG-I_C"/>
    <property type="match status" value="1"/>
</dbReference>
<dbReference type="GO" id="GO:0002753">
    <property type="term" value="P:cytoplasmic pattern recognition receptor signaling pathway"/>
    <property type="evidence" value="ECO:0007669"/>
    <property type="project" value="TreeGrafter"/>
</dbReference>
<dbReference type="CDD" id="cd12090">
    <property type="entry name" value="MDA5_ID"/>
    <property type="match status" value="1"/>
</dbReference>
<evidence type="ECO:0000256" key="8">
    <source>
        <dbReference type="ARBA" id="ARBA00022723"/>
    </source>
</evidence>
<dbReference type="InterPro" id="IPR014001">
    <property type="entry name" value="Helicase_ATP-bd"/>
</dbReference>
<dbReference type="InterPro" id="IPR011029">
    <property type="entry name" value="DEATH-like_dom_sf"/>
</dbReference>
<keyword evidence="14" id="KW-0067">ATP-binding</keyword>
<dbReference type="InterPro" id="IPR027417">
    <property type="entry name" value="P-loop_NTPase"/>
</dbReference>
<dbReference type="Gene3D" id="1.20.1320.30">
    <property type="match status" value="1"/>
</dbReference>
<keyword evidence="6" id="KW-0597">Phosphoprotein</keyword>
<dbReference type="PROSITE" id="PS51789">
    <property type="entry name" value="RLR_CTR"/>
    <property type="match status" value="1"/>
</dbReference>
<evidence type="ECO:0000256" key="10">
    <source>
        <dbReference type="ARBA" id="ARBA00022741"/>
    </source>
</evidence>
<reference evidence="23" key="1">
    <citation type="submission" date="2019-04" db="EMBL/GenBank/DDBJ databases">
        <authorList>
            <person name="Huang B."/>
            <person name="Zhang C."/>
            <person name="Wang Z."/>
            <person name="Liang Y."/>
            <person name="Nie P."/>
            <person name="Huang W."/>
        </authorList>
    </citation>
    <scope>NUCLEOTIDE SEQUENCE</scope>
</reference>
<dbReference type="InterPro" id="IPR031964">
    <property type="entry name" value="CARD_dom"/>
</dbReference>
<evidence type="ECO:0000256" key="5">
    <source>
        <dbReference type="ARBA" id="ARBA00022499"/>
    </source>
</evidence>
<evidence type="ECO:0000256" key="1">
    <source>
        <dbReference type="ARBA" id="ARBA00004496"/>
    </source>
</evidence>
<dbReference type="InterPro" id="IPR021673">
    <property type="entry name" value="RLR_CTR"/>
</dbReference>
<dbReference type="PANTHER" id="PTHR14074">
    <property type="entry name" value="HELICASE WITH DEATH DOMAIN-RELATED"/>
    <property type="match status" value="1"/>
</dbReference>
<dbReference type="SMART" id="SM00487">
    <property type="entry name" value="DEXDc"/>
    <property type="match status" value="1"/>
</dbReference>
<evidence type="ECO:0000259" key="20">
    <source>
        <dbReference type="PROSITE" id="PS51192"/>
    </source>
</evidence>
<dbReference type="GO" id="GO:0003725">
    <property type="term" value="F:double-stranded RNA binding"/>
    <property type="evidence" value="ECO:0007669"/>
    <property type="project" value="TreeGrafter"/>
</dbReference>
<feature type="domain" description="Helicase C-terminal" evidence="21">
    <location>
        <begin position="622"/>
        <end position="786"/>
    </location>
</feature>
<evidence type="ECO:0000256" key="19">
    <source>
        <dbReference type="ARBA" id="ARBA00049390"/>
    </source>
</evidence>
<dbReference type="PROSITE" id="PS51192">
    <property type="entry name" value="HELICASE_ATP_BIND_1"/>
    <property type="match status" value="1"/>
</dbReference>
<dbReference type="GO" id="GO:0140374">
    <property type="term" value="P:antiviral innate immune response"/>
    <property type="evidence" value="ECO:0007669"/>
    <property type="project" value="TreeGrafter"/>
</dbReference>
<keyword evidence="12" id="KW-0347">Helicase</keyword>
<evidence type="ECO:0000256" key="6">
    <source>
        <dbReference type="ARBA" id="ARBA00022553"/>
    </source>
</evidence>
<dbReference type="GO" id="GO:0003727">
    <property type="term" value="F:single-stranded RNA binding"/>
    <property type="evidence" value="ECO:0007669"/>
    <property type="project" value="TreeGrafter"/>
</dbReference>
<evidence type="ECO:0000256" key="13">
    <source>
        <dbReference type="ARBA" id="ARBA00022833"/>
    </source>
</evidence>
<dbReference type="GO" id="GO:0008270">
    <property type="term" value="F:zinc ion binding"/>
    <property type="evidence" value="ECO:0007669"/>
    <property type="project" value="TreeGrafter"/>
</dbReference>
<evidence type="ECO:0000256" key="17">
    <source>
        <dbReference type="ARBA" id="ARBA00022884"/>
    </source>
</evidence>
<keyword evidence="17" id="KW-0694">RNA-binding</keyword>
<evidence type="ECO:0000313" key="23">
    <source>
        <dbReference type="EMBL" id="QGH51292.1"/>
    </source>
</evidence>
<keyword evidence="13" id="KW-0862">Zinc</keyword>
<keyword evidence="18" id="KW-0051">Antiviral defense</keyword>
<evidence type="ECO:0000259" key="22">
    <source>
        <dbReference type="PROSITE" id="PS51789"/>
    </source>
</evidence>
<dbReference type="FunFam" id="2.170.150.30:FF:000001">
    <property type="entry name" value="Probable ATP-dependent RNA helicase DDX58"/>
    <property type="match status" value="1"/>
</dbReference>
<evidence type="ECO:0000256" key="3">
    <source>
        <dbReference type="ARBA" id="ARBA00012552"/>
    </source>
</evidence>
<organism evidence="23">
    <name type="scientific">Anguilla japonica</name>
    <name type="common">Japanese eel</name>
    <dbReference type="NCBI Taxonomy" id="7937"/>
    <lineage>
        <taxon>Eukaryota</taxon>
        <taxon>Metazoa</taxon>
        <taxon>Chordata</taxon>
        <taxon>Craniata</taxon>
        <taxon>Vertebrata</taxon>
        <taxon>Euteleostomi</taxon>
        <taxon>Actinopterygii</taxon>
        <taxon>Neopterygii</taxon>
        <taxon>Teleostei</taxon>
        <taxon>Anguilliformes</taxon>
        <taxon>Anguillidae</taxon>
        <taxon>Anguilla</taxon>
    </lineage>
</organism>
<evidence type="ECO:0000256" key="18">
    <source>
        <dbReference type="ARBA" id="ARBA00023118"/>
    </source>
</evidence>
<dbReference type="SMR" id="A0A5Q2UV14"/>
<dbReference type="PROSITE" id="PS51194">
    <property type="entry name" value="HELICASE_CTER"/>
    <property type="match status" value="1"/>
</dbReference>
<keyword evidence="8" id="KW-0479">Metal-binding</keyword>
<accession>A0A5Q2UV14</accession>
<evidence type="ECO:0000256" key="16">
    <source>
        <dbReference type="ARBA" id="ARBA00022859"/>
    </source>
</evidence>
<dbReference type="InterPro" id="IPR011545">
    <property type="entry name" value="DEAD/DEAH_box_helicase_dom"/>
</dbReference>
<keyword evidence="7" id="KW-0399">Innate immunity</keyword>
<keyword evidence="5" id="KW-1017">Isopeptide bond</keyword>
<keyword evidence="9" id="KW-0677">Repeat</keyword>
<dbReference type="PANTHER" id="PTHR14074:SF16">
    <property type="entry name" value="ANTIVIRAL INNATE IMMUNE RESPONSE RECEPTOR RIG-I"/>
    <property type="match status" value="1"/>
</dbReference>
<keyword evidence="4" id="KW-0963">Cytoplasm</keyword>
<dbReference type="InterPro" id="IPR041204">
    <property type="entry name" value="RIG-I-like_C"/>
</dbReference>
<evidence type="ECO:0000259" key="21">
    <source>
        <dbReference type="PROSITE" id="PS51194"/>
    </source>
</evidence>
<dbReference type="FunFam" id="3.40.50.300:FF:001233">
    <property type="entry name" value="Probable ATP-dependent RNA helicase DDX58"/>
    <property type="match status" value="1"/>
</dbReference>
<evidence type="ECO:0000256" key="9">
    <source>
        <dbReference type="ARBA" id="ARBA00022737"/>
    </source>
</evidence>
<dbReference type="CDD" id="cd15805">
    <property type="entry name" value="RIG-I_C"/>
    <property type="match status" value="1"/>
</dbReference>
<evidence type="ECO:0000256" key="11">
    <source>
        <dbReference type="ARBA" id="ARBA00022801"/>
    </source>
</evidence>
<dbReference type="Gene3D" id="1.10.533.10">
    <property type="entry name" value="Death Domain, Fas"/>
    <property type="match status" value="2"/>
</dbReference>
<keyword evidence="11" id="KW-0378">Hydrolase</keyword>
<dbReference type="EMBL" id="MK838769">
    <property type="protein sequence ID" value="QGH51292.1"/>
    <property type="molecule type" value="mRNA"/>
</dbReference>
<dbReference type="SUPFAM" id="SSF52540">
    <property type="entry name" value="P-loop containing nucleoside triphosphate hydrolases"/>
    <property type="match status" value="1"/>
</dbReference>
<dbReference type="GO" id="GO:0003724">
    <property type="term" value="F:RNA helicase activity"/>
    <property type="evidence" value="ECO:0007669"/>
    <property type="project" value="UniProtKB-EC"/>
</dbReference>
<evidence type="ECO:0000256" key="14">
    <source>
        <dbReference type="ARBA" id="ARBA00022840"/>
    </source>
</evidence>
<dbReference type="Pfam" id="PF11648">
    <property type="entry name" value="RIG-I_C-RD"/>
    <property type="match status" value="1"/>
</dbReference>
<sequence>MYETEKENLKRFKDYIVEILRPSYIKTFLSTYLGKEIKERILAEENTSVTSAAEMLLQNLLNLEAIGWFQAFLDELLAKEYRGLWEAIREWDFKKLEDMRDHKALLHHVEASFTKHIKPIEVVSYMPTCFSPRECEEIKAITQQKGQIAGAEKLTECLKRSDKTNWFKLLKMALEEGSFTIALQLLDPDTENSGKEVGDVESNGDTATVRFEYREDPGADDLVGDLNQMGLTENQDKVTGGSAFLEPSKPPGVRKLRAYQRELAVPAFEGKNTIICAPTGSGKTIVALAISEHHLKSKADQKPKIVFMATKVDVYEQQYKLFKEHFNRTDEDVRITGLCGDMGEQISLEIIAETNDIIILTPQILVNALNRKDLPSLSVFSLLIFDECHNATRKHPYNVLMASYLDSKLSHRKESLPQIVGLTASVGVGTFKYQQEAENNICQLCANLDASIISTVNDNKEELLSFVYVPEKDFFEVEKRSGDPFIAIIHNITSRIEVLAKKEYDIESLSHIENRDYGTQKYEQWIVDVQKRCKVLQLEDKEKESRVCRALFNYTEHLRKYNDALIINEDARSKDALDYLKAFFDQVRQAGFDETERRLTACFDTEYPHLLQLSQQGQQNPKLEQLKYILDEEYRNDEQTRTVMFVRTRALADALKNWIEETDTLKFLKPGVLIGRACKSNQTNSGMTLNSKKGVLESFKTSDQSKILIATSVADEGIDIPQCNLVLMYEYVGNVVKMIQVRGRGRAKGSKCFLVSDRKERIEKERLNILREKIVEKAIAHLRQSKESMQAKIDIFQREDKRIRDHANSMPERPRTNGNFELLCAKCKKFACFSDDLRVGQEGSHHIVVDRSIFNRCERSPHPNPRRFGHLEKKMKMFCKHCKNDWGIVATYMNIEDMPVIKIESFVARNCSTNVQHYFRKWKEVTFAIRQFDIADIKPF</sequence>
<dbReference type="Pfam" id="PF00270">
    <property type="entry name" value="DEAD"/>
    <property type="match status" value="1"/>
</dbReference>
<dbReference type="InterPro" id="IPR001650">
    <property type="entry name" value="Helicase_C-like"/>
</dbReference>
<dbReference type="Gene3D" id="3.40.50.300">
    <property type="entry name" value="P-loop containing nucleotide triphosphate hydrolases"/>
    <property type="match status" value="2"/>
</dbReference>
<dbReference type="GO" id="GO:0016787">
    <property type="term" value="F:hydrolase activity"/>
    <property type="evidence" value="ECO:0007669"/>
    <property type="project" value="UniProtKB-KW"/>
</dbReference>
<dbReference type="InterPro" id="IPR038557">
    <property type="entry name" value="RLR_C_sf"/>
</dbReference>
<evidence type="ECO:0000256" key="4">
    <source>
        <dbReference type="ARBA" id="ARBA00022490"/>
    </source>
</evidence>
<dbReference type="GO" id="GO:0005524">
    <property type="term" value="F:ATP binding"/>
    <property type="evidence" value="ECO:0007669"/>
    <property type="project" value="UniProtKB-KW"/>
</dbReference>
<dbReference type="InterPro" id="IPR051363">
    <property type="entry name" value="RLR_Helicase"/>
</dbReference>